<feature type="signal peptide" evidence="1">
    <location>
        <begin position="1"/>
        <end position="18"/>
    </location>
</feature>
<keyword evidence="1" id="KW-0732">Signal</keyword>
<reference evidence="2 3" key="1">
    <citation type="journal article" date="2020" name="ISME J.">
        <title>Uncovering the hidden diversity of litter-decomposition mechanisms in mushroom-forming fungi.</title>
        <authorList>
            <person name="Floudas D."/>
            <person name="Bentzer J."/>
            <person name="Ahren D."/>
            <person name="Johansson T."/>
            <person name="Persson P."/>
            <person name="Tunlid A."/>
        </authorList>
    </citation>
    <scope>NUCLEOTIDE SEQUENCE [LARGE SCALE GENOMIC DNA]</scope>
    <source>
        <strain evidence="2 3">CBS 406.79</strain>
    </source>
</reference>
<keyword evidence="3" id="KW-1185">Reference proteome</keyword>
<dbReference type="AlphaFoldDB" id="A0A8H5D2X9"/>
<sequence>MRITSAYLLACLFSIGYAFPVEHEHSIRAPPKASSAPPVIKVQFTGKTTPDATDLARDAEKHIQSLFKRTDYQAVLGLSGSNQIKFTNHNGESREAKFVFTGPPKCAKVPCEGQVDMESPAKSWLFITPENNKNPLSEYRVD</sequence>
<organism evidence="2 3">
    <name type="scientific">Collybiopsis confluens</name>
    <dbReference type="NCBI Taxonomy" id="2823264"/>
    <lineage>
        <taxon>Eukaryota</taxon>
        <taxon>Fungi</taxon>
        <taxon>Dikarya</taxon>
        <taxon>Basidiomycota</taxon>
        <taxon>Agaricomycotina</taxon>
        <taxon>Agaricomycetes</taxon>
        <taxon>Agaricomycetidae</taxon>
        <taxon>Agaricales</taxon>
        <taxon>Marasmiineae</taxon>
        <taxon>Omphalotaceae</taxon>
        <taxon>Collybiopsis</taxon>
    </lineage>
</organism>
<proteinExistence type="predicted"/>
<evidence type="ECO:0000313" key="2">
    <source>
        <dbReference type="EMBL" id="KAF5352119.1"/>
    </source>
</evidence>
<name>A0A8H5D2X9_9AGAR</name>
<evidence type="ECO:0000313" key="3">
    <source>
        <dbReference type="Proteomes" id="UP000518752"/>
    </source>
</evidence>
<comment type="caution">
    <text evidence="2">The sequence shown here is derived from an EMBL/GenBank/DDBJ whole genome shotgun (WGS) entry which is preliminary data.</text>
</comment>
<feature type="chain" id="PRO_5034801154" evidence="1">
    <location>
        <begin position="19"/>
        <end position="142"/>
    </location>
</feature>
<dbReference type="Proteomes" id="UP000518752">
    <property type="component" value="Unassembled WGS sequence"/>
</dbReference>
<accession>A0A8H5D2X9</accession>
<evidence type="ECO:0000256" key="1">
    <source>
        <dbReference type="SAM" id="SignalP"/>
    </source>
</evidence>
<dbReference type="EMBL" id="JAACJN010000279">
    <property type="protein sequence ID" value="KAF5352119.1"/>
    <property type="molecule type" value="Genomic_DNA"/>
</dbReference>
<gene>
    <name evidence="2" type="ORF">D9757_013274</name>
</gene>
<protein>
    <submittedName>
        <fullName evidence="2">Uncharacterized protein</fullName>
    </submittedName>
</protein>